<feature type="compositionally biased region" description="Pro residues" evidence="11">
    <location>
        <begin position="191"/>
        <end position="205"/>
    </location>
</feature>
<dbReference type="Gene3D" id="2.40.50.100">
    <property type="match status" value="1"/>
</dbReference>
<dbReference type="EMBL" id="SRMI01000003">
    <property type="protein sequence ID" value="TVY73864.1"/>
    <property type="molecule type" value="Genomic_DNA"/>
</dbReference>
<evidence type="ECO:0000256" key="6">
    <source>
        <dbReference type="ARBA" id="ARBA00022679"/>
    </source>
</evidence>
<dbReference type="Proteomes" id="UP000320707">
    <property type="component" value="Unassembled WGS sequence"/>
</dbReference>
<dbReference type="SUPFAM" id="SSF52777">
    <property type="entry name" value="CoA-dependent acyltransferases"/>
    <property type="match status" value="1"/>
</dbReference>
<dbReference type="InterPro" id="IPR050537">
    <property type="entry name" value="2-oxoacid_dehydrogenase"/>
</dbReference>
<reference evidence="13 14" key="1">
    <citation type="journal article" date="2019" name="Microbiol. Resour. Announc.">
        <title>High-quality draft genome sequence of Fusarium oxysporum f. sp. cubense strain 160527, a causal agent of Panama disease.</title>
        <authorList>
            <person name="Asai S."/>
            <person name="Ayukawa Y."/>
            <person name="Gan P."/>
            <person name="Masuda S."/>
            <person name="Komatsu K."/>
            <person name="Shirasu K."/>
            <person name="Arie T."/>
        </authorList>
    </citation>
    <scope>NUCLEOTIDE SEQUENCE [LARGE SCALE GENOMIC DNA]</scope>
    <source>
        <strain evidence="13 14">160527</strain>
    </source>
</reference>
<dbReference type="PANTHER" id="PTHR43416:SF5">
    <property type="entry name" value="DIHYDROLIPOYLLYSINE-RESIDUE SUCCINYLTRANSFERASE COMPONENT OF 2-OXOGLUTARATE DEHYDROGENASE COMPLEX, MITOCHONDRIAL"/>
    <property type="match status" value="1"/>
</dbReference>
<dbReference type="InterPro" id="IPR011053">
    <property type="entry name" value="Single_hybrid_motif"/>
</dbReference>
<evidence type="ECO:0000256" key="2">
    <source>
        <dbReference type="ARBA" id="ARBA00005145"/>
    </source>
</evidence>
<feature type="compositionally biased region" description="Basic and acidic residues" evidence="11">
    <location>
        <begin position="213"/>
        <end position="226"/>
    </location>
</feature>
<keyword evidence="7" id="KW-0450">Lipoyl</keyword>
<evidence type="ECO:0000256" key="5">
    <source>
        <dbReference type="ARBA" id="ARBA00022532"/>
    </source>
</evidence>
<dbReference type="InterPro" id="IPR023213">
    <property type="entry name" value="CAT-like_dom_sf"/>
</dbReference>
<dbReference type="InterPro" id="IPR000089">
    <property type="entry name" value="Biotin_lipoyl"/>
</dbReference>
<comment type="similarity">
    <text evidence="3">Belongs to the 2-oxoacid dehydrogenase family.</text>
</comment>
<feature type="domain" description="Lipoyl-binding" evidence="12">
    <location>
        <begin position="61"/>
        <end position="136"/>
    </location>
</feature>
<dbReference type="NCBIfam" id="TIGR01347">
    <property type="entry name" value="sucB"/>
    <property type="match status" value="1"/>
</dbReference>
<dbReference type="EC" id="2.3.1.61" evidence="4"/>
<dbReference type="GO" id="GO:0005739">
    <property type="term" value="C:mitochondrion"/>
    <property type="evidence" value="ECO:0007669"/>
    <property type="project" value="TreeGrafter"/>
</dbReference>
<dbReference type="PROSITE" id="PS50968">
    <property type="entry name" value="BIOTINYL_LIPOYL"/>
    <property type="match status" value="1"/>
</dbReference>
<dbReference type="SUPFAM" id="SSF51230">
    <property type="entry name" value="Single hybrid motif"/>
    <property type="match status" value="1"/>
</dbReference>
<comment type="pathway">
    <text evidence="2">Amino-acid degradation; L-lysine degradation via saccharopine pathway; glutaryl-CoA from L-lysine: step 6/6.</text>
</comment>
<dbReference type="InterPro" id="IPR003016">
    <property type="entry name" value="2-oxoA_DH_lipoyl-BS"/>
</dbReference>
<protein>
    <recommendedName>
        <fullName evidence="4">dihydrolipoyllysine-residue succinyltransferase</fullName>
        <ecNumber evidence="4">2.3.1.61</ecNumber>
    </recommendedName>
    <alternativeName>
        <fullName evidence="10">2-oxoglutarate dehydrogenase complex component E2</fullName>
    </alternativeName>
</protein>
<dbReference type="GO" id="GO:0006099">
    <property type="term" value="P:tricarboxylic acid cycle"/>
    <property type="evidence" value="ECO:0007669"/>
    <property type="project" value="UniProtKB-KW"/>
</dbReference>
<evidence type="ECO:0000256" key="3">
    <source>
        <dbReference type="ARBA" id="ARBA00007317"/>
    </source>
</evidence>
<evidence type="ECO:0000256" key="8">
    <source>
        <dbReference type="ARBA" id="ARBA00022946"/>
    </source>
</evidence>
<dbReference type="InterPro" id="IPR006255">
    <property type="entry name" value="SucB"/>
</dbReference>
<keyword evidence="9" id="KW-0012">Acyltransferase</keyword>
<evidence type="ECO:0000256" key="7">
    <source>
        <dbReference type="ARBA" id="ARBA00022823"/>
    </source>
</evidence>
<dbReference type="PROSITE" id="PS00189">
    <property type="entry name" value="LIPOYL"/>
    <property type="match status" value="1"/>
</dbReference>
<feature type="region of interest" description="Disordered" evidence="11">
    <location>
        <begin position="180"/>
        <end position="226"/>
    </location>
</feature>
<dbReference type="UniPathway" id="UPA00868">
    <property type="reaction ID" value="UER00840"/>
</dbReference>
<dbReference type="GO" id="GO:0004149">
    <property type="term" value="F:dihydrolipoyllysine-residue succinyltransferase activity"/>
    <property type="evidence" value="ECO:0007669"/>
    <property type="project" value="UniProtKB-EC"/>
</dbReference>
<comment type="caution">
    <text evidence="13">The sequence shown here is derived from an EMBL/GenBank/DDBJ whole genome shotgun (WGS) entry which is preliminary data.</text>
</comment>
<evidence type="ECO:0000313" key="13">
    <source>
        <dbReference type="EMBL" id="TVY73864.1"/>
    </source>
</evidence>
<evidence type="ECO:0000256" key="9">
    <source>
        <dbReference type="ARBA" id="ARBA00023315"/>
    </source>
</evidence>
<organism evidence="13 14">
    <name type="scientific">Fusarium oxysporum f. sp. cubense</name>
    <dbReference type="NCBI Taxonomy" id="61366"/>
    <lineage>
        <taxon>Eukaryota</taxon>
        <taxon>Fungi</taxon>
        <taxon>Dikarya</taxon>
        <taxon>Ascomycota</taxon>
        <taxon>Pezizomycotina</taxon>
        <taxon>Sordariomycetes</taxon>
        <taxon>Hypocreomycetidae</taxon>
        <taxon>Hypocreales</taxon>
        <taxon>Nectriaceae</taxon>
        <taxon>Fusarium</taxon>
        <taxon>Fusarium oxysporum species complex</taxon>
    </lineage>
</organism>
<keyword evidence="5" id="KW-0816">Tricarboxylic acid cycle</keyword>
<dbReference type="Pfam" id="PF00364">
    <property type="entry name" value="Biotin_lipoyl"/>
    <property type="match status" value="1"/>
</dbReference>
<evidence type="ECO:0000256" key="1">
    <source>
        <dbReference type="ARBA" id="ARBA00001938"/>
    </source>
</evidence>
<accession>A0A559LHW3</accession>
<dbReference type="GO" id="GO:0045252">
    <property type="term" value="C:oxoglutarate dehydrogenase complex"/>
    <property type="evidence" value="ECO:0007669"/>
    <property type="project" value="InterPro"/>
</dbReference>
<dbReference type="Gene3D" id="3.30.559.10">
    <property type="entry name" value="Chloramphenicol acetyltransferase-like domain"/>
    <property type="match status" value="1"/>
</dbReference>
<evidence type="ECO:0000313" key="14">
    <source>
        <dbReference type="Proteomes" id="UP000320707"/>
    </source>
</evidence>
<keyword evidence="6 13" id="KW-0808">Transferase</keyword>
<evidence type="ECO:0000256" key="4">
    <source>
        <dbReference type="ARBA" id="ARBA00012945"/>
    </source>
</evidence>
<dbReference type="AlphaFoldDB" id="A0A559LHW3"/>
<comment type="cofactor">
    <cofactor evidence="1">
        <name>(R)-lipoate</name>
        <dbReference type="ChEBI" id="CHEBI:83088"/>
    </cofactor>
</comment>
<evidence type="ECO:0000259" key="12">
    <source>
        <dbReference type="PROSITE" id="PS50968"/>
    </source>
</evidence>
<evidence type="ECO:0000256" key="10">
    <source>
        <dbReference type="ARBA" id="ARBA00032406"/>
    </source>
</evidence>
<dbReference type="CDD" id="cd06849">
    <property type="entry name" value="lipoyl_domain"/>
    <property type="match status" value="1"/>
</dbReference>
<gene>
    <name evidence="13" type="ORF">Focb16_v004466</name>
</gene>
<name>A0A559LHW3_FUSOC</name>
<evidence type="ECO:0000256" key="11">
    <source>
        <dbReference type="SAM" id="MobiDB-lite"/>
    </source>
</evidence>
<dbReference type="InterPro" id="IPR001078">
    <property type="entry name" value="2-oxoacid_DH_actylTfrase"/>
</dbReference>
<dbReference type="Pfam" id="PF00198">
    <property type="entry name" value="2-oxoacid_dh"/>
    <property type="match status" value="1"/>
</dbReference>
<sequence>MLGKTLCQRAPLQVRPLQYVARYSRLTLPMAIHAARADQKIQTPYTPSSRHFSGSGAQYTDLIVQVPPMAESISEGTLATIHKKVGDRIEADEEIASIETDKIDVAVNAAEEGVVAELLVHEGDVVTVGQPIARIETGSSDGTATARVPEEISSNEAAEDAPALVQQEPGESKIVETKDHAIESSARSESPAPPARSSPANPPQPIDGHAVNSRRESSLRGEHVEKMSRMRKTIATRLKQSQNTCASLTTVQEIDMTALMQWRTKYKEDVAKQYGIRLGYMGAFTKATALAAKQVPEINASIDTDREVIIYRDYVDISIAVSSPKGLVTPVVKDCDLLSIVELENEIAIVAQKAREAKLTMDDLTGGNFSISNPGIFNSLFGTPVINYPQAAVFNMNTIKDRVIAVDGKPEIRPMMYVTVTYDHRLIDGREAVSFLNIVKNYIEDPARMLLE</sequence>
<dbReference type="GO" id="GO:0033512">
    <property type="term" value="P:L-lysine catabolic process to acetyl-CoA via saccharopine"/>
    <property type="evidence" value="ECO:0007669"/>
    <property type="project" value="UniProtKB-UniPathway"/>
</dbReference>
<keyword evidence="8" id="KW-0809">Transit peptide</keyword>
<proteinExistence type="inferred from homology"/>
<dbReference type="PANTHER" id="PTHR43416">
    <property type="entry name" value="DIHYDROLIPOYLLYSINE-RESIDUE SUCCINYLTRANSFERASE COMPONENT OF 2-OXOGLUTARATE DEHYDROGENASE COMPLEX, MITOCHONDRIAL-RELATED"/>
    <property type="match status" value="1"/>
</dbReference>